<accession>A0ACC6RGS0</accession>
<sequence length="90" mass="10314">MKDSPQKKNYDTKYESSPEQIKNREERNKARYDAERDGKVKKGDGKDVDHKKPLANGGSNSASNQREVTEKTNRGWRKGQSGYDPSKQKK</sequence>
<keyword evidence="1" id="KW-0255">Endonuclease</keyword>
<organism evidence="1 2">
    <name type="scientific">Paraburkholderia unamae</name>
    <dbReference type="NCBI Taxonomy" id="219649"/>
    <lineage>
        <taxon>Bacteria</taxon>
        <taxon>Pseudomonadati</taxon>
        <taxon>Pseudomonadota</taxon>
        <taxon>Betaproteobacteria</taxon>
        <taxon>Burkholderiales</taxon>
        <taxon>Burkholderiaceae</taxon>
        <taxon>Paraburkholderia</taxon>
    </lineage>
</organism>
<name>A0ACC6RGS0_9BURK</name>
<keyword evidence="1" id="KW-0378">Hydrolase</keyword>
<dbReference type="Proteomes" id="UP001392318">
    <property type="component" value="Unassembled WGS sequence"/>
</dbReference>
<keyword evidence="2" id="KW-1185">Reference proteome</keyword>
<proteinExistence type="predicted"/>
<comment type="caution">
    <text evidence="1">The sequence shown here is derived from an EMBL/GenBank/DDBJ whole genome shotgun (WGS) entry which is preliminary data.</text>
</comment>
<reference evidence="1" key="1">
    <citation type="submission" date="2024-01" db="EMBL/GenBank/DDBJ databases">
        <title>The diversity of rhizobia nodulating Mimosa spp. in eleven states of Brazil covering several biomes is determined by host plant, location, and edaphic factors.</title>
        <authorList>
            <person name="Rouws L."/>
            <person name="Barauna A."/>
            <person name="Beukes C."/>
            <person name="De Faria S.M."/>
            <person name="Gross E."/>
            <person name="Dos Reis Junior F.B."/>
            <person name="Simon M."/>
            <person name="Maluk M."/>
            <person name="Odee D.W."/>
            <person name="Kenicer G."/>
            <person name="Young J.P.W."/>
            <person name="Reis V.M."/>
            <person name="Zilli J."/>
            <person name="James E.K."/>
        </authorList>
    </citation>
    <scope>NUCLEOTIDE SEQUENCE</scope>
    <source>
        <strain evidence="1">JPY452</strain>
    </source>
</reference>
<evidence type="ECO:0000313" key="2">
    <source>
        <dbReference type="Proteomes" id="UP001392318"/>
    </source>
</evidence>
<keyword evidence="1" id="KW-0540">Nuclease</keyword>
<gene>
    <name evidence="1" type="ORF">VSR83_11920</name>
</gene>
<protein>
    <submittedName>
        <fullName evidence="1">HNH endonuclease signature motif containing protein</fullName>
    </submittedName>
</protein>
<evidence type="ECO:0000313" key="1">
    <source>
        <dbReference type="EMBL" id="MEM5400789.1"/>
    </source>
</evidence>
<dbReference type="EMBL" id="JAYMRU010000007">
    <property type="protein sequence ID" value="MEM5400789.1"/>
    <property type="molecule type" value="Genomic_DNA"/>
</dbReference>